<accession>A0ACC2PSX7</accession>
<evidence type="ECO:0000313" key="2">
    <source>
        <dbReference type="Proteomes" id="UP001239111"/>
    </source>
</evidence>
<gene>
    <name evidence="1" type="ORF">QAD02_021849</name>
</gene>
<keyword evidence="2" id="KW-1185">Reference proteome</keyword>
<proteinExistence type="predicted"/>
<sequence>MLSMEERQNSIRHSIELDHCYTNPSPQFHSETDLQSYFDALSVEKSTFPDVENLGIVSFSGQPELNEENRGAEVERENLEKSCPKIVRQFRKDNPGQKNVTASQSSPGPPGKFNSRSTHTSHNYDNTHQKDSEIQSTDNLFLSSESSGSQSSDSDSDFGPRSCRKQAKTRLGRRTLNARVACSSKYRRRGPNKQSENEQFHLIPPEIVPSGTCEKKRGHRRQLNSLAPKHRDEQCDLTILTRDPSQKRNGIGFCNESEMSGSGEKHNNAVRDHSRRMQSLTQDQRKFESNDSIDIPSEDCPTAPGIGDDLQQDSRTSNATDPQVADEFDQIRYNAPVAGNLPISHEIPPWSSQKDLGSSQTTRNLFLKHANFDRINRPPPITEVSDQNKSTRNVKDIRVTEAQIGYRKKYSDPMPSDWLHPLRPQRVKR</sequence>
<dbReference type="EMBL" id="CM056741">
    <property type="protein sequence ID" value="KAJ8686056.1"/>
    <property type="molecule type" value="Genomic_DNA"/>
</dbReference>
<dbReference type="Proteomes" id="UP001239111">
    <property type="component" value="Chromosome 1"/>
</dbReference>
<name>A0ACC2PSX7_9HYME</name>
<evidence type="ECO:0000313" key="1">
    <source>
        <dbReference type="EMBL" id="KAJ8686056.1"/>
    </source>
</evidence>
<reference evidence="1" key="1">
    <citation type="submission" date="2023-04" db="EMBL/GenBank/DDBJ databases">
        <title>A chromosome-level genome assembly of the parasitoid wasp Eretmocerus hayati.</title>
        <authorList>
            <person name="Zhong Y."/>
            <person name="Liu S."/>
            <person name="Liu Y."/>
        </authorList>
    </citation>
    <scope>NUCLEOTIDE SEQUENCE</scope>
    <source>
        <strain evidence="1">ZJU_SS_LIU_2023</strain>
    </source>
</reference>
<organism evidence="1 2">
    <name type="scientific">Eretmocerus hayati</name>
    <dbReference type="NCBI Taxonomy" id="131215"/>
    <lineage>
        <taxon>Eukaryota</taxon>
        <taxon>Metazoa</taxon>
        <taxon>Ecdysozoa</taxon>
        <taxon>Arthropoda</taxon>
        <taxon>Hexapoda</taxon>
        <taxon>Insecta</taxon>
        <taxon>Pterygota</taxon>
        <taxon>Neoptera</taxon>
        <taxon>Endopterygota</taxon>
        <taxon>Hymenoptera</taxon>
        <taxon>Apocrita</taxon>
        <taxon>Proctotrupomorpha</taxon>
        <taxon>Chalcidoidea</taxon>
        <taxon>Aphelinidae</taxon>
        <taxon>Aphelininae</taxon>
        <taxon>Eretmocerus</taxon>
    </lineage>
</organism>
<comment type="caution">
    <text evidence="1">The sequence shown here is derived from an EMBL/GenBank/DDBJ whole genome shotgun (WGS) entry which is preliminary data.</text>
</comment>
<protein>
    <submittedName>
        <fullName evidence="1">Uncharacterized protein</fullName>
    </submittedName>
</protein>